<feature type="transmembrane region" description="Helical" evidence="1">
    <location>
        <begin position="71"/>
        <end position="89"/>
    </location>
</feature>
<gene>
    <name evidence="2" type="ORF">QWZ15_14935</name>
</gene>
<dbReference type="EMBL" id="JAUFQS010000019">
    <property type="protein sequence ID" value="MDN3689132.1"/>
    <property type="molecule type" value="Genomic_DNA"/>
</dbReference>
<keyword evidence="1" id="KW-1133">Transmembrane helix</keyword>
<evidence type="ECO:0000256" key="1">
    <source>
        <dbReference type="SAM" id="Phobius"/>
    </source>
</evidence>
<comment type="caution">
    <text evidence="2">The sequence shown here is derived from an EMBL/GenBank/DDBJ whole genome shotgun (WGS) entry which is preliminary data.</text>
</comment>
<proteinExistence type="predicted"/>
<evidence type="ECO:0000313" key="2">
    <source>
        <dbReference type="EMBL" id="MDN3689132.1"/>
    </source>
</evidence>
<organism evidence="2 3">
    <name type="scientific">Cyclobacterium jeungdonense</name>
    <dbReference type="NCBI Taxonomy" id="708087"/>
    <lineage>
        <taxon>Bacteria</taxon>
        <taxon>Pseudomonadati</taxon>
        <taxon>Bacteroidota</taxon>
        <taxon>Cytophagia</taxon>
        <taxon>Cytophagales</taxon>
        <taxon>Cyclobacteriaceae</taxon>
        <taxon>Cyclobacterium</taxon>
    </lineage>
</organism>
<keyword evidence="1" id="KW-0472">Membrane</keyword>
<reference evidence="3" key="1">
    <citation type="journal article" date="2019" name="Int. J. Syst. Evol. Microbiol.">
        <title>The Global Catalogue of Microorganisms (GCM) 10K type strain sequencing project: providing services to taxonomists for standard genome sequencing and annotation.</title>
        <authorList>
            <consortium name="The Broad Institute Genomics Platform"/>
            <consortium name="The Broad Institute Genome Sequencing Center for Infectious Disease"/>
            <person name="Wu L."/>
            <person name="Ma J."/>
        </authorList>
    </citation>
    <scope>NUCLEOTIDE SEQUENCE [LARGE SCALE GENOMIC DNA]</scope>
    <source>
        <strain evidence="3">CECT 7706</strain>
    </source>
</reference>
<protein>
    <recommendedName>
        <fullName evidence="4">EamA domain-containing protein</fullName>
    </recommendedName>
</protein>
<sequence length="90" mass="10386">MNTNPIRRKRTKIKSCGMVVYFIGYRTGLFDIKTCARKVALFHYFVLRMVVGFVWVAKVSIEIIKGPQLKTFFQGNFPGLAAIIIFPWLL</sequence>
<name>A0ABT8C9W4_9BACT</name>
<accession>A0ABT8C9W4</accession>
<keyword evidence="1" id="KW-0812">Transmembrane</keyword>
<dbReference type="RefSeq" id="WP_163386956.1">
    <property type="nucleotide sequence ID" value="NZ_JAUFQS010000019.1"/>
</dbReference>
<feature type="transmembrane region" description="Helical" evidence="1">
    <location>
        <begin position="12"/>
        <end position="29"/>
    </location>
</feature>
<keyword evidence="3" id="KW-1185">Reference proteome</keyword>
<dbReference type="Proteomes" id="UP001236663">
    <property type="component" value="Unassembled WGS sequence"/>
</dbReference>
<evidence type="ECO:0008006" key="4">
    <source>
        <dbReference type="Google" id="ProtNLM"/>
    </source>
</evidence>
<feature type="transmembrane region" description="Helical" evidence="1">
    <location>
        <begin position="41"/>
        <end position="59"/>
    </location>
</feature>
<evidence type="ECO:0000313" key="3">
    <source>
        <dbReference type="Proteomes" id="UP001236663"/>
    </source>
</evidence>